<protein>
    <submittedName>
        <fullName evidence="2">DUF2878 domain-containing protein</fullName>
    </submittedName>
</protein>
<feature type="transmembrane region" description="Helical" evidence="1">
    <location>
        <begin position="105"/>
        <end position="124"/>
    </location>
</feature>
<keyword evidence="1" id="KW-0472">Membrane</keyword>
<evidence type="ECO:0000313" key="2">
    <source>
        <dbReference type="EMBL" id="MDP2563671.1"/>
    </source>
</evidence>
<feature type="transmembrane region" description="Helical" evidence="1">
    <location>
        <begin position="15"/>
        <end position="41"/>
    </location>
</feature>
<dbReference type="RefSeq" id="WP_305471186.1">
    <property type="nucleotide sequence ID" value="NZ_JAUYVT010000002.1"/>
</dbReference>
<evidence type="ECO:0000313" key="3">
    <source>
        <dbReference type="Proteomes" id="UP001177212"/>
    </source>
</evidence>
<feature type="transmembrane region" description="Helical" evidence="1">
    <location>
        <begin position="78"/>
        <end position="93"/>
    </location>
</feature>
<organism evidence="2 3">
    <name type="scientific">Pseudoalteromonas marina</name>
    <dbReference type="NCBI Taxonomy" id="267375"/>
    <lineage>
        <taxon>Bacteria</taxon>
        <taxon>Pseudomonadati</taxon>
        <taxon>Pseudomonadota</taxon>
        <taxon>Gammaproteobacteria</taxon>
        <taxon>Alteromonadales</taxon>
        <taxon>Pseudoalteromonadaceae</taxon>
        <taxon>Pseudoalteromonas</taxon>
    </lineage>
</organism>
<dbReference type="EMBL" id="JAUYVT010000002">
    <property type="protein sequence ID" value="MDP2563671.1"/>
    <property type="molecule type" value="Genomic_DNA"/>
</dbReference>
<keyword evidence="1" id="KW-0812">Transmembrane</keyword>
<evidence type="ECO:0000256" key="1">
    <source>
        <dbReference type="SAM" id="Phobius"/>
    </source>
</evidence>
<dbReference type="Proteomes" id="UP001177212">
    <property type="component" value="Unassembled WGS sequence"/>
</dbReference>
<comment type="caution">
    <text evidence="2">The sequence shown here is derived from an EMBL/GenBank/DDBJ whole genome shotgun (WGS) entry which is preliminary data.</text>
</comment>
<feature type="transmembrane region" description="Helical" evidence="1">
    <location>
        <begin position="136"/>
        <end position="156"/>
    </location>
</feature>
<dbReference type="Pfam" id="PF11086">
    <property type="entry name" value="DUF2878"/>
    <property type="match status" value="1"/>
</dbReference>
<keyword evidence="3" id="KW-1185">Reference proteome</keyword>
<proteinExistence type="predicted"/>
<feature type="transmembrane region" description="Helical" evidence="1">
    <location>
        <begin position="48"/>
        <end position="66"/>
    </location>
</feature>
<accession>A0ABT9FA53</accession>
<gene>
    <name evidence="2" type="ORF">Q8W34_03460</name>
</gene>
<reference evidence="2" key="1">
    <citation type="submission" date="2023-07" db="EMBL/GenBank/DDBJ databases">
        <title>Genome content predicts the carbon catabolic preferences of heterotrophic bacteria.</title>
        <authorList>
            <person name="Gralka M."/>
        </authorList>
    </citation>
    <scope>NUCLEOTIDE SEQUENCE</scope>
    <source>
        <strain evidence="2">4G09</strain>
    </source>
</reference>
<keyword evidence="1" id="KW-1133">Transmembrane helix</keyword>
<sequence length="169" mass="19293">MKLHSLINFVLFQAVWFLSLLLEGQSLLFSAGIIGLMFYLSKQKKQDALLLLKALPIALLLEYIAVELGLLSFKVDPFPIWLVLLWAALLLSLNTSMHFLSRLRLWQVFVVCLIFAPASYWAGARFNVINLGLPLWQFWVAYGVIWSAAFTFIVFINQKIKSIILSSQN</sequence>
<name>A0ABT9FA53_9GAMM</name>
<dbReference type="InterPro" id="IPR021306">
    <property type="entry name" value="DUF2878"/>
</dbReference>